<organism evidence="9 10">
    <name type="scientific">Stenotrophobium rhamnosiphilum</name>
    <dbReference type="NCBI Taxonomy" id="2029166"/>
    <lineage>
        <taxon>Bacteria</taxon>
        <taxon>Pseudomonadati</taxon>
        <taxon>Pseudomonadota</taxon>
        <taxon>Gammaproteobacteria</taxon>
        <taxon>Nevskiales</taxon>
        <taxon>Nevskiaceae</taxon>
        <taxon>Stenotrophobium</taxon>
    </lineage>
</organism>
<protein>
    <submittedName>
        <fullName evidence="9">Biopolymer transporter ExbD</fullName>
    </submittedName>
</protein>
<evidence type="ECO:0000256" key="4">
    <source>
        <dbReference type="ARBA" id="ARBA00022692"/>
    </source>
</evidence>
<dbReference type="GO" id="GO:0022857">
    <property type="term" value="F:transmembrane transporter activity"/>
    <property type="evidence" value="ECO:0007669"/>
    <property type="project" value="InterPro"/>
</dbReference>
<evidence type="ECO:0000313" key="10">
    <source>
        <dbReference type="Proteomes" id="UP000244248"/>
    </source>
</evidence>
<evidence type="ECO:0000256" key="3">
    <source>
        <dbReference type="ARBA" id="ARBA00022475"/>
    </source>
</evidence>
<keyword evidence="3" id="KW-1003">Cell membrane</keyword>
<proteinExistence type="inferred from homology"/>
<keyword evidence="7" id="KW-0653">Protein transport</keyword>
<name>A0A2T5MI25_9GAMM</name>
<reference evidence="9 10" key="1">
    <citation type="submission" date="2018-04" db="EMBL/GenBank/DDBJ databases">
        <title>Novel species isolated from glacier.</title>
        <authorList>
            <person name="Liu Q."/>
            <person name="Xin Y.-H."/>
        </authorList>
    </citation>
    <scope>NUCLEOTIDE SEQUENCE [LARGE SCALE GENOMIC DNA]</scope>
    <source>
        <strain evidence="9 10">GT1R17</strain>
    </source>
</reference>
<evidence type="ECO:0000256" key="6">
    <source>
        <dbReference type="ARBA" id="ARBA00023136"/>
    </source>
</evidence>
<evidence type="ECO:0000256" key="8">
    <source>
        <dbReference type="SAM" id="Phobius"/>
    </source>
</evidence>
<evidence type="ECO:0000256" key="2">
    <source>
        <dbReference type="ARBA" id="ARBA00005811"/>
    </source>
</evidence>
<dbReference type="EMBL" id="QANS01000002">
    <property type="protein sequence ID" value="PTU32215.1"/>
    <property type="molecule type" value="Genomic_DNA"/>
</dbReference>
<accession>A0A2T5MI25</accession>
<comment type="subcellular location">
    <subcellularLocation>
        <location evidence="1">Cell membrane</location>
        <topology evidence="1">Single-pass membrane protein</topology>
    </subcellularLocation>
    <subcellularLocation>
        <location evidence="7">Cell membrane</location>
        <topology evidence="7">Single-pass type II membrane protein</topology>
    </subcellularLocation>
</comment>
<evidence type="ECO:0000313" key="9">
    <source>
        <dbReference type="EMBL" id="PTU32215.1"/>
    </source>
</evidence>
<dbReference type="GO" id="GO:0005886">
    <property type="term" value="C:plasma membrane"/>
    <property type="evidence" value="ECO:0007669"/>
    <property type="project" value="UniProtKB-SubCell"/>
</dbReference>
<dbReference type="PANTHER" id="PTHR30558">
    <property type="entry name" value="EXBD MEMBRANE COMPONENT OF PMF-DRIVEN MACROMOLECULE IMPORT SYSTEM"/>
    <property type="match status" value="1"/>
</dbReference>
<feature type="transmembrane region" description="Helical" evidence="8">
    <location>
        <begin position="20"/>
        <end position="38"/>
    </location>
</feature>
<sequence>MRIRRHVHQQEETGIDLAPMLDFVMNLLIFFIITAAFISESGIRVNRPTAQTATKEDQANVFIAISANGEVWIDRQHVDIRSVRANVQRLKAQHPKITVVIQADKDARAGLMVEAMDQVRLAGVKDVAIAAQPSK</sequence>
<keyword evidence="5 8" id="KW-1133">Transmembrane helix</keyword>
<keyword evidence="6 8" id="KW-0472">Membrane</keyword>
<gene>
    <name evidence="9" type="ORF">CJD38_06025</name>
</gene>
<dbReference type="Proteomes" id="UP000244248">
    <property type="component" value="Unassembled WGS sequence"/>
</dbReference>
<comment type="similarity">
    <text evidence="2 7">Belongs to the ExbD/TolR family.</text>
</comment>
<dbReference type="AlphaFoldDB" id="A0A2T5MI25"/>
<dbReference type="PANTHER" id="PTHR30558:SF13">
    <property type="entry name" value="BIOPOLYMER TRANSPORT PROTEIN EXBD2"/>
    <property type="match status" value="1"/>
</dbReference>
<keyword evidence="4 7" id="KW-0812">Transmembrane</keyword>
<dbReference type="Pfam" id="PF02472">
    <property type="entry name" value="ExbD"/>
    <property type="match status" value="1"/>
</dbReference>
<dbReference type="RefSeq" id="WP_107939407.1">
    <property type="nucleotide sequence ID" value="NZ_QANS01000002.1"/>
</dbReference>
<dbReference type="Gene3D" id="3.30.420.270">
    <property type="match status" value="1"/>
</dbReference>
<dbReference type="OrthoDB" id="9793581at2"/>
<comment type="caution">
    <text evidence="9">The sequence shown here is derived from an EMBL/GenBank/DDBJ whole genome shotgun (WGS) entry which is preliminary data.</text>
</comment>
<dbReference type="GO" id="GO:0015031">
    <property type="term" value="P:protein transport"/>
    <property type="evidence" value="ECO:0007669"/>
    <property type="project" value="UniProtKB-KW"/>
</dbReference>
<keyword evidence="7" id="KW-0813">Transport</keyword>
<evidence type="ECO:0000256" key="5">
    <source>
        <dbReference type="ARBA" id="ARBA00022989"/>
    </source>
</evidence>
<keyword evidence="10" id="KW-1185">Reference proteome</keyword>
<evidence type="ECO:0000256" key="7">
    <source>
        <dbReference type="RuleBase" id="RU003879"/>
    </source>
</evidence>
<dbReference type="InterPro" id="IPR003400">
    <property type="entry name" value="ExbD"/>
</dbReference>
<evidence type="ECO:0000256" key="1">
    <source>
        <dbReference type="ARBA" id="ARBA00004162"/>
    </source>
</evidence>